<protein>
    <recommendedName>
        <fullName evidence="2">YCII-related domain-containing protein</fullName>
    </recommendedName>
</protein>
<keyword evidence="4" id="KW-1185">Reference proteome</keyword>
<proteinExistence type="inferred from homology"/>
<name>A0ABR8WN50_9FLAO</name>
<dbReference type="Pfam" id="PF03795">
    <property type="entry name" value="YCII"/>
    <property type="match status" value="1"/>
</dbReference>
<dbReference type="InterPro" id="IPR005545">
    <property type="entry name" value="YCII"/>
</dbReference>
<dbReference type="Gene3D" id="3.30.70.1060">
    <property type="entry name" value="Dimeric alpha+beta barrel"/>
    <property type="match status" value="1"/>
</dbReference>
<dbReference type="RefSeq" id="WP_251833699.1">
    <property type="nucleotide sequence ID" value="NZ_JACSPS010000002.1"/>
</dbReference>
<dbReference type="EMBL" id="JACSPS010000002">
    <property type="protein sequence ID" value="MBD8018511.1"/>
    <property type="molecule type" value="Genomic_DNA"/>
</dbReference>
<dbReference type="Proteomes" id="UP000626242">
    <property type="component" value="Unassembled WGS sequence"/>
</dbReference>
<evidence type="ECO:0000313" key="3">
    <source>
        <dbReference type="EMBL" id="MBD8018511.1"/>
    </source>
</evidence>
<comment type="caution">
    <text evidence="3">The sequence shown here is derived from an EMBL/GenBank/DDBJ whole genome shotgun (WGS) entry which is preliminary data.</text>
</comment>
<organism evidence="3 4">
    <name type="scientific">Kaistella pullorum</name>
    <dbReference type="NCBI Taxonomy" id="2763074"/>
    <lineage>
        <taxon>Bacteria</taxon>
        <taxon>Pseudomonadati</taxon>
        <taxon>Bacteroidota</taxon>
        <taxon>Flavobacteriia</taxon>
        <taxon>Flavobacteriales</taxon>
        <taxon>Weeksellaceae</taxon>
        <taxon>Chryseobacterium group</taxon>
        <taxon>Kaistella</taxon>
    </lineage>
</organism>
<feature type="domain" description="YCII-related" evidence="2">
    <location>
        <begin position="1"/>
        <end position="84"/>
    </location>
</feature>
<evidence type="ECO:0000313" key="4">
    <source>
        <dbReference type="Proteomes" id="UP000626242"/>
    </source>
</evidence>
<reference evidence="3 4" key="1">
    <citation type="submission" date="2020-08" db="EMBL/GenBank/DDBJ databases">
        <title>A Genomic Blueprint of the Chicken Gut Microbiome.</title>
        <authorList>
            <person name="Gilroy R."/>
            <person name="Ravi A."/>
            <person name="Getino M."/>
            <person name="Pursley I."/>
            <person name="Horton D.L."/>
            <person name="Alikhan N.-F."/>
            <person name="Baker D."/>
            <person name="Gharbi K."/>
            <person name="Hall N."/>
            <person name="Watson M."/>
            <person name="Adriaenssens E.M."/>
            <person name="Foster-Nyarko E."/>
            <person name="Jarju S."/>
            <person name="Secka A."/>
            <person name="Antonio M."/>
            <person name="Oren A."/>
            <person name="Chaudhuri R."/>
            <person name="La Ragione R.M."/>
            <person name="Hildebrand F."/>
            <person name="Pallen M.J."/>
        </authorList>
    </citation>
    <scope>NUCLEOTIDE SEQUENCE [LARGE SCALE GENOMIC DNA]</scope>
    <source>
        <strain evidence="3 4">Sa1CVA4</strain>
    </source>
</reference>
<evidence type="ECO:0000256" key="1">
    <source>
        <dbReference type="ARBA" id="ARBA00007689"/>
    </source>
</evidence>
<sequence length="89" mass="10212">MKTVIFYENRADATMEQFMEVYPRHQENEEKFVKAGKVLGIGPFSVPGEGAMGIFVDRESAEDFVKNDPFVQEGLVAKVTMREWHDELL</sequence>
<gene>
    <name evidence="3" type="ORF">H9628_08505</name>
</gene>
<comment type="similarity">
    <text evidence="1">Belongs to the YciI family.</text>
</comment>
<accession>A0ABR8WN50</accession>
<dbReference type="SUPFAM" id="SSF54909">
    <property type="entry name" value="Dimeric alpha+beta barrel"/>
    <property type="match status" value="1"/>
</dbReference>
<evidence type="ECO:0000259" key="2">
    <source>
        <dbReference type="Pfam" id="PF03795"/>
    </source>
</evidence>
<dbReference type="InterPro" id="IPR011008">
    <property type="entry name" value="Dimeric_a/b-barrel"/>
</dbReference>